<dbReference type="OrthoDB" id="9984024at2759"/>
<dbReference type="AlphaFoldDB" id="A0A6A4H6D8"/>
<dbReference type="Proteomes" id="UP000799118">
    <property type="component" value="Unassembled WGS sequence"/>
</dbReference>
<keyword evidence="2" id="KW-1185">Reference proteome</keyword>
<evidence type="ECO:0000313" key="1">
    <source>
        <dbReference type="EMBL" id="KAE9392717.1"/>
    </source>
</evidence>
<sequence>MAQGLQHTGSNGLFNDGLTNDGTCSNNGETQCRRLSRLGLSLQMTKTHAAYTIMDDIIANTNIIINGLEALGKHARMLPSTNAVWINKRSKGFHMASFLSISGEDKGTTYSDFVKRRIQCWTTLWRLSPGRSYTNLWYASSEGGAATSFTQGSALGALVAAAEQSC</sequence>
<proteinExistence type="predicted"/>
<evidence type="ECO:0000313" key="2">
    <source>
        <dbReference type="Proteomes" id="UP000799118"/>
    </source>
</evidence>
<organism evidence="1 2">
    <name type="scientific">Gymnopus androsaceus JB14</name>
    <dbReference type="NCBI Taxonomy" id="1447944"/>
    <lineage>
        <taxon>Eukaryota</taxon>
        <taxon>Fungi</taxon>
        <taxon>Dikarya</taxon>
        <taxon>Basidiomycota</taxon>
        <taxon>Agaricomycotina</taxon>
        <taxon>Agaricomycetes</taxon>
        <taxon>Agaricomycetidae</taxon>
        <taxon>Agaricales</taxon>
        <taxon>Marasmiineae</taxon>
        <taxon>Omphalotaceae</taxon>
        <taxon>Gymnopus</taxon>
    </lineage>
</organism>
<name>A0A6A4H6D8_9AGAR</name>
<dbReference type="EMBL" id="ML769589">
    <property type="protein sequence ID" value="KAE9392717.1"/>
    <property type="molecule type" value="Genomic_DNA"/>
</dbReference>
<accession>A0A6A4H6D8</accession>
<protein>
    <submittedName>
        <fullName evidence="1">Uncharacterized protein</fullName>
    </submittedName>
</protein>
<reference evidence="1" key="1">
    <citation type="journal article" date="2019" name="Environ. Microbiol.">
        <title>Fungal ecological strategies reflected in gene transcription - a case study of two litter decomposers.</title>
        <authorList>
            <person name="Barbi F."/>
            <person name="Kohler A."/>
            <person name="Barry K."/>
            <person name="Baskaran P."/>
            <person name="Daum C."/>
            <person name="Fauchery L."/>
            <person name="Ihrmark K."/>
            <person name="Kuo A."/>
            <person name="LaButti K."/>
            <person name="Lipzen A."/>
            <person name="Morin E."/>
            <person name="Grigoriev I.V."/>
            <person name="Henrissat B."/>
            <person name="Lindahl B."/>
            <person name="Martin F."/>
        </authorList>
    </citation>
    <scope>NUCLEOTIDE SEQUENCE</scope>
    <source>
        <strain evidence="1">JB14</strain>
    </source>
</reference>
<gene>
    <name evidence="1" type="ORF">BT96DRAFT_1000100</name>
</gene>